<dbReference type="Proteomes" id="UP000182412">
    <property type="component" value="Unassembled WGS sequence"/>
</dbReference>
<dbReference type="SUPFAM" id="SSF55931">
    <property type="entry name" value="Glutamine synthetase/guanido kinase"/>
    <property type="match status" value="1"/>
</dbReference>
<dbReference type="PANTHER" id="PTHR43407">
    <property type="entry name" value="GLUTAMINE SYNTHETASE"/>
    <property type="match status" value="1"/>
</dbReference>
<dbReference type="Gene3D" id="3.30.590.10">
    <property type="entry name" value="Glutamine synthetase/guanido kinase, catalytic domain"/>
    <property type="match status" value="1"/>
</dbReference>
<dbReference type="PROSITE" id="PS51987">
    <property type="entry name" value="GS_CATALYTIC"/>
    <property type="match status" value="1"/>
</dbReference>
<evidence type="ECO:0000313" key="6">
    <source>
        <dbReference type="EMBL" id="SDO77098.1"/>
    </source>
</evidence>
<dbReference type="GO" id="GO:0004356">
    <property type="term" value="F:glutamine synthetase activity"/>
    <property type="evidence" value="ECO:0007669"/>
    <property type="project" value="UniProtKB-EC"/>
</dbReference>
<dbReference type="PANTHER" id="PTHR43407:SF1">
    <property type="entry name" value="LENGSIN"/>
    <property type="match status" value="1"/>
</dbReference>
<comment type="similarity">
    <text evidence="1 3 4">Belongs to the glutamine synthetase family.</text>
</comment>
<evidence type="ECO:0000256" key="2">
    <source>
        <dbReference type="ARBA" id="ARBA00012937"/>
    </source>
</evidence>
<sequence length="642" mass="71888">MVFSLCFDLKGWYYVENLLYVIPANSKKEEIIEQLKAHPEIKFVSLVGVDMAGNDTDEKIPVRIFIKDIDDFYAGTAVQTDGSSVVLTGIATLNNAKVDMPIDPSVNWFVDYNMEFYDEETGKPVGTLRIPSFLVHEGKRVDSRAVLADTLNYVKEELLDTFKKHPQISGLESVNGNDVVDIQFTSATELEFWVKTPLEEAAIEEMSASQVMQEQYWERTHGAVRTAMENCLLELDKYGLKVEMGHKEVGGLKAQIDGSGNMTHVCEQLEVDWRFADALQAADNEILVRMVVKETFRSIGLEVSFKAKPMIGLAGNGEHTHIGMAAVTKDGKVHNLFTADDQRKDFMSAIGYGSLMGMLKNYEAINPFVSATNDSLNRLKPGFEAPVCIVTSLGQTPEIPSRNRTILAGLIRDLGNPYATRFELRACNPYTNTYLVLAAIYSACLDGIKVAVNHTTSELLTELSKEAGEEGFYLEKNRAYRSEDDVFEDYTDEERDRLFGAPPATVWENMQNFENYADKKAVITAGGALNDTIIDAFRAGALLRWKTELISRIIPENRDIVRAAKEIKAEYVTDLDSYNWNKINGIRAYLAKDSIDEKSLFTLLINALNEGDYAAASGLQVEMYDKVEELKALYDSYVKNMI</sequence>
<evidence type="ECO:0000256" key="4">
    <source>
        <dbReference type="RuleBase" id="RU000384"/>
    </source>
</evidence>
<protein>
    <recommendedName>
        <fullName evidence="2">glutamine synthetase</fullName>
        <ecNumber evidence="2">6.3.1.2</ecNumber>
    </recommendedName>
</protein>
<evidence type="ECO:0000313" key="7">
    <source>
        <dbReference type="Proteomes" id="UP000182412"/>
    </source>
</evidence>
<evidence type="ECO:0000256" key="3">
    <source>
        <dbReference type="PROSITE-ProRule" id="PRU01331"/>
    </source>
</evidence>
<dbReference type="AlphaFoldDB" id="A0A1H0M9A6"/>
<evidence type="ECO:0000259" key="5">
    <source>
        <dbReference type="PROSITE" id="PS51987"/>
    </source>
</evidence>
<dbReference type="GO" id="GO:0005737">
    <property type="term" value="C:cytoplasm"/>
    <property type="evidence" value="ECO:0007669"/>
    <property type="project" value="TreeGrafter"/>
</dbReference>
<feature type="domain" description="GS catalytic" evidence="5">
    <location>
        <begin position="166"/>
        <end position="564"/>
    </location>
</feature>
<dbReference type="GO" id="GO:0019740">
    <property type="term" value="P:nitrogen utilization"/>
    <property type="evidence" value="ECO:0007669"/>
    <property type="project" value="TreeGrafter"/>
</dbReference>
<reference evidence="6 7" key="1">
    <citation type="submission" date="2016-10" db="EMBL/GenBank/DDBJ databases">
        <authorList>
            <person name="de Groot N.N."/>
        </authorList>
    </citation>
    <scope>NUCLEOTIDE SEQUENCE [LARGE SCALE GENOMIC DNA]</scope>
    <source>
        <strain evidence="6 7">S137</strain>
    </source>
</reference>
<evidence type="ECO:0000256" key="1">
    <source>
        <dbReference type="ARBA" id="ARBA00009897"/>
    </source>
</evidence>
<dbReference type="InterPro" id="IPR008146">
    <property type="entry name" value="Gln_synth_cat_dom"/>
</dbReference>
<gene>
    <name evidence="6" type="ORF">SAMN05216366_10180</name>
</gene>
<dbReference type="Pfam" id="PF00120">
    <property type="entry name" value="Gln-synt_C"/>
    <property type="match status" value="1"/>
</dbReference>
<proteinExistence type="inferred from homology"/>
<name>A0A1H0M9A6_SELRU</name>
<organism evidence="6 7">
    <name type="scientific">Selenomonas ruminantium</name>
    <dbReference type="NCBI Taxonomy" id="971"/>
    <lineage>
        <taxon>Bacteria</taxon>
        <taxon>Bacillati</taxon>
        <taxon>Bacillota</taxon>
        <taxon>Negativicutes</taxon>
        <taxon>Selenomonadales</taxon>
        <taxon>Selenomonadaceae</taxon>
        <taxon>Selenomonas</taxon>
    </lineage>
</organism>
<accession>A0A1H0M9A6</accession>
<dbReference type="EMBL" id="FNJQ01000001">
    <property type="protein sequence ID" value="SDO77098.1"/>
    <property type="molecule type" value="Genomic_DNA"/>
</dbReference>
<dbReference type="InterPro" id="IPR014746">
    <property type="entry name" value="Gln_synth/guanido_kin_cat_dom"/>
</dbReference>
<dbReference type="SMART" id="SM01230">
    <property type="entry name" value="Gln-synt_C"/>
    <property type="match status" value="1"/>
</dbReference>
<dbReference type="EC" id="6.3.1.2" evidence="2"/>
<dbReference type="GO" id="GO:0016020">
    <property type="term" value="C:membrane"/>
    <property type="evidence" value="ECO:0007669"/>
    <property type="project" value="TreeGrafter"/>
</dbReference>
<dbReference type="GO" id="GO:0006542">
    <property type="term" value="P:glutamine biosynthetic process"/>
    <property type="evidence" value="ECO:0007669"/>
    <property type="project" value="TreeGrafter"/>
</dbReference>